<evidence type="ECO:0000256" key="2">
    <source>
        <dbReference type="ARBA" id="ARBA00022771"/>
    </source>
</evidence>
<gene>
    <name evidence="6" type="primary">LOC107806584</name>
</gene>
<dbReference type="Pfam" id="PF02892">
    <property type="entry name" value="zf-BED"/>
    <property type="match status" value="1"/>
</dbReference>
<dbReference type="PaxDb" id="4097-A0A1S4BBD5"/>
<name>A0A1S4BBD5_TOBAC</name>
<dbReference type="GO" id="GO:0005634">
    <property type="term" value="C:nucleus"/>
    <property type="evidence" value="ECO:0000318"/>
    <property type="project" value="GO_Central"/>
</dbReference>
<evidence type="ECO:0000256" key="3">
    <source>
        <dbReference type="ARBA" id="ARBA00022833"/>
    </source>
</evidence>
<dbReference type="PANTHER" id="PTHR34396:SF29">
    <property type="entry name" value="ZINC FINGER BED DOMAIN-CONTAINING PROTEIN RICESLEEPER 3-LIKE"/>
    <property type="match status" value="1"/>
</dbReference>
<dbReference type="InterPro" id="IPR003656">
    <property type="entry name" value="Znf_BED"/>
</dbReference>
<evidence type="ECO:0000256" key="4">
    <source>
        <dbReference type="PROSITE-ProRule" id="PRU00027"/>
    </source>
</evidence>
<evidence type="ECO:0000313" key="6">
    <source>
        <dbReference type="RefSeq" id="XP_016486240.1"/>
    </source>
</evidence>
<dbReference type="RefSeq" id="XP_016486240.1">
    <property type="nucleotide sequence ID" value="XM_016630754.1"/>
</dbReference>
<proteinExistence type="predicted"/>
<protein>
    <recommendedName>
        <fullName evidence="5">BED-type domain-containing protein</fullName>
    </recommendedName>
</protein>
<dbReference type="PROSITE" id="PS50808">
    <property type="entry name" value="ZF_BED"/>
    <property type="match status" value="1"/>
</dbReference>
<dbReference type="InterPro" id="IPR053031">
    <property type="entry name" value="Cuticle_assoc_protein"/>
</dbReference>
<dbReference type="KEGG" id="nta:107806584"/>
<keyword evidence="1" id="KW-0479">Metal-binding</keyword>
<dbReference type="AlphaFoldDB" id="A0A1S4BBD5"/>
<keyword evidence="2 4" id="KW-0863">Zinc-finger</keyword>
<sequence length="146" mass="16665">MTELEAEKGNELQIILKGTESGASNNSTTNTLHYESASKKRKGMKERSVAWGHFDKFTDDEGIKKARYKYCQEEYIANTKNSGTSNLLSHMIKCPNNPHKVNTSQQRLAFRPKKGGQKKQMGVIWNWEGDGSWNSLIFFCLLEFIL</sequence>
<accession>A0A1S4BBD5</accession>
<keyword evidence="3" id="KW-0862">Zinc</keyword>
<dbReference type="SMART" id="SM00614">
    <property type="entry name" value="ZnF_BED"/>
    <property type="match status" value="1"/>
</dbReference>
<feature type="domain" description="BED-type" evidence="5">
    <location>
        <begin position="45"/>
        <end position="106"/>
    </location>
</feature>
<organism evidence="6">
    <name type="scientific">Nicotiana tabacum</name>
    <name type="common">Common tobacco</name>
    <dbReference type="NCBI Taxonomy" id="4097"/>
    <lineage>
        <taxon>Eukaryota</taxon>
        <taxon>Viridiplantae</taxon>
        <taxon>Streptophyta</taxon>
        <taxon>Embryophyta</taxon>
        <taxon>Tracheophyta</taxon>
        <taxon>Spermatophyta</taxon>
        <taxon>Magnoliopsida</taxon>
        <taxon>eudicotyledons</taxon>
        <taxon>Gunneridae</taxon>
        <taxon>Pentapetalae</taxon>
        <taxon>asterids</taxon>
        <taxon>lamiids</taxon>
        <taxon>Solanales</taxon>
        <taxon>Solanaceae</taxon>
        <taxon>Nicotianoideae</taxon>
        <taxon>Nicotianeae</taxon>
        <taxon>Nicotiana</taxon>
    </lineage>
</organism>
<evidence type="ECO:0000259" key="5">
    <source>
        <dbReference type="PROSITE" id="PS50808"/>
    </source>
</evidence>
<evidence type="ECO:0000256" key="1">
    <source>
        <dbReference type="ARBA" id="ARBA00022723"/>
    </source>
</evidence>
<dbReference type="GO" id="GO:0008270">
    <property type="term" value="F:zinc ion binding"/>
    <property type="evidence" value="ECO:0007669"/>
    <property type="project" value="UniProtKB-KW"/>
</dbReference>
<dbReference type="PANTHER" id="PTHR34396">
    <property type="entry name" value="OS03G0264950 PROTEIN-RELATED"/>
    <property type="match status" value="1"/>
</dbReference>
<reference evidence="6" key="1">
    <citation type="submission" date="2025-08" db="UniProtKB">
        <authorList>
            <consortium name="RefSeq"/>
        </authorList>
    </citation>
    <scope>IDENTIFICATION</scope>
</reference>
<dbReference type="OrthoDB" id="1434836at2759"/>
<dbReference type="GO" id="GO:0006357">
    <property type="term" value="P:regulation of transcription by RNA polymerase II"/>
    <property type="evidence" value="ECO:0000318"/>
    <property type="project" value="GO_Central"/>
</dbReference>
<dbReference type="GO" id="GO:0003677">
    <property type="term" value="F:DNA binding"/>
    <property type="evidence" value="ECO:0007669"/>
    <property type="project" value="InterPro"/>
</dbReference>